<protein>
    <submittedName>
        <fullName evidence="2">Uncharacterized protein</fullName>
    </submittedName>
</protein>
<proteinExistence type="predicted"/>
<evidence type="ECO:0000313" key="3">
    <source>
        <dbReference type="Proteomes" id="UP001176941"/>
    </source>
</evidence>
<sequence>MVTALGEDAQVLSPAQRLASQELSGREGGLSPGSVATCLWMAGSDAQRLWLQRRKEPAFASCFLLPLPPPSDPPCLSSNLPGRCGAWPLLEMSGPAPSTLQRETGPTVPCLPLEWVLVEDAEAGGKGKHLISTLGVVYPSFLVVRCFCLPFVCVLVVSEPTIPPLTPLCQTVYPLSTSKHLAPKETHLGPSSPEAPAPRPGAAPAPPAPGRAESGSPRWARPAGGSGRGLPPTWVEPAPGRPPARFLQE</sequence>
<keyword evidence="3" id="KW-1185">Reference proteome</keyword>
<feature type="compositionally biased region" description="Pro residues" evidence="1">
    <location>
        <begin position="193"/>
        <end position="209"/>
    </location>
</feature>
<reference evidence="2" key="1">
    <citation type="submission" date="2023-04" db="EMBL/GenBank/DDBJ databases">
        <authorList>
            <consortium name="ELIXIR-Norway"/>
        </authorList>
    </citation>
    <scope>NUCLEOTIDE SEQUENCE [LARGE SCALE GENOMIC DNA]</scope>
</reference>
<organism evidence="2 3">
    <name type="scientific">Rangifer tarandus platyrhynchus</name>
    <name type="common">Svalbard reindeer</name>
    <dbReference type="NCBI Taxonomy" id="3082113"/>
    <lineage>
        <taxon>Eukaryota</taxon>
        <taxon>Metazoa</taxon>
        <taxon>Chordata</taxon>
        <taxon>Craniata</taxon>
        <taxon>Vertebrata</taxon>
        <taxon>Euteleostomi</taxon>
        <taxon>Mammalia</taxon>
        <taxon>Eutheria</taxon>
        <taxon>Laurasiatheria</taxon>
        <taxon>Artiodactyla</taxon>
        <taxon>Ruminantia</taxon>
        <taxon>Pecora</taxon>
        <taxon>Cervidae</taxon>
        <taxon>Odocoileinae</taxon>
        <taxon>Rangifer</taxon>
    </lineage>
</organism>
<dbReference type="Proteomes" id="UP001176941">
    <property type="component" value="Chromosome 15"/>
</dbReference>
<evidence type="ECO:0000256" key="1">
    <source>
        <dbReference type="SAM" id="MobiDB-lite"/>
    </source>
</evidence>
<evidence type="ECO:0000313" key="2">
    <source>
        <dbReference type="EMBL" id="CAI9157174.1"/>
    </source>
</evidence>
<gene>
    <name evidence="2" type="ORF">MRATA1EN1_LOCUS6136</name>
</gene>
<feature type="region of interest" description="Disordered" evidence="1">
    <location>
        <begin position="182"/>
        <end position="249"/>
    </location>
</feature>
<name>A0ABN8Y6H4_RANTA</name>
<dbReference type="EMBL" id="OX459951">
    <property type="protein sequence ID" value="CAI9157174.1"/>
    <property type="molecule type" value="Genomic_DNA"/>
</dbReference>
<accession>A0ABN8Y6H4</accession>